<evidence type="ECO:0000313" key="1">
    <source>
        <dbReference type="EMBL" id="GFZ04664.1"/>
    </source>
</evidence>
<accession>A0A7J0G1K4</accession>
<dbReference type="AlphaFoldDB" id="A0A7J0G1K4"/>
<name>A0A7J0G1K4_9ERIC</name>
<gene>
    <name evidence="1" type="ORF">Acr_17g0002360</name>
</gene>
<organism evidence="1 2">
    <name type="scientific">Actinidia rufa</name>
    <dbReference type="NCBI Taxonomy" id="165716"/>
    <lineage>
        <taxon>Eukaryota</taxon>
        <taxon>Viridiplantae</taxon>
        <taxon>Streptophyta</taxon>
        <taxon>Embryophyta</taxon>
        <taxon>Tracheophyta</taxon>
        <taxon>Spermatophyta</taxon>
        <taxon>Magnoliopsida</taxon>
        <taxon>eudicotyledons</taxon>
        <taxon>Gunneridae</taxon>
        <taxon>Pentapetalae</taxon>
        <taxon>asterids</taxon>
        <taxon>Ericales</taxon>
        <taxon>Actinidiaceae</taxon>
        <taxon>Actinidia</taxon>
    </lineage>
</organism>
<keyword evidence="2" id="KW-1185">Reference proteome</keyword>
<sequence>MQTLPNTGTVQAKATITPELSLFSKFRGVTAPEFGRGAKVGGYPERCQEIENNFHIKTSSNSLHTRIDTSAARGQATSQALGAWLGQLPTH</sequence>
<protein>
    <submittedName>
        <fullName evidence="1">Uncharacterized protein</fullName>
    </submittedName>
</protein>
<dbReference type="Proteomes" id="UP000585474">
    <property type="component" value="Unassembled WGS sequence"/>
</dbReference>
<reference evidence="1 2" key="1">
    <citation type="submission" date="2019-07" db="EMBL/GenBank/DDBJ databases">
        <title>De Novo Assembly of kiwifruit Actinidia rufa.</title>
        <authorList>
            <person name="Sugita-Konishi S."/>
            <person name="Sato K."/>
            <person name="Mori E."/>
            <person name="Abe Y."/>
            <person name="Kisaki G."/>
            <person name="Hamano K."/>
            <person name="Suezawa K."/>
            <person name="Otani M."/>
            <person name="Fukuda T."/>
            <person name="Manabe T."/>
            <person name="Gomi K."/>
            <person name="Tabuchi M."/>
            <person name="Akimitsu K."/>
            <person name="Kataoka I."/>
        </authorList>
    </citation>
    <scope>NUCLEOTIDE SEQUENCE [LARGE SCALE GENOMIC DNA]</scope>
    <source>
        <strain evidence="2">cv. Fuchu</strain>
    </source>
</reference>
<comment type="caution">
    <text evidence="1">The sequence shown here is derived from an EMBL/GenBank/DDBJ whole genome shotgun (WGS) entry which is preliminary data.</text>
</comment>
<evidence type="ECO:0000313" key="2">
    <source>
        <dbReference type="Proteomes" id="UP000585474"/>
    </source>
</evidence>
<dbReference type="EMBL" id="BJWL01000017">
    <property type="protein sequence ID" value="GFZ04664.1"/>
    <property type="molecule type" value="Genomic_DNA"/>
</dbReference>
<proteinExistence type="predicted"/>